<evidence type="ECO:0000313" key="3">
    <source>
        <dbReference type="Proteomes" id="UP000199615"/>
    </source>
</evidence>
<gene>
    <name evidence="2" type="ORF">SAMN05444123_10518</name>
</gene>
<name>A0A1H8SQA1_9BRAD</name>
<dbReference type="RefSeq" id="WP_139202631.1">
    <property type="nucleotide sequence ID" value="NZ_FODT01000005.1"/>
</dbReference>
<organism evidence="2 3">
    <name type="scientific">Rhodopseudomonas pseudopalustris</name>
    <dbReference type="NCBI Taxonomy" id="1513892"/>
    <lineage>
        <taxon>Bacteria</taxon>
        <taxon>Pseudomonadati</taxon>
        <taxon>Pseudomonadota</taxon>
        <taxon>Alphaproteobacteria</taxon>
        <taxon>Hyphomicrobiales</taxon>
        <taxon>Nitrobacteraceae</taxon>
        <taxon>Rhodopseudomonas</taxon>
    </lineage>
</organism>
<accession>A0A1H8SQA1</accession>
<evidence type="ECO:0000313" key="2">
    <source>
        <dbReference type="EMBL" id="SEO80747.1"/>
    </source>
</evidence>
<feature type="compositionally biased region" description="Basic residues" evidence="1">
    <location>
        <begin position="145"/>
        <end position="154"/>
    </location>
</feature>
<dbReference type="Proteomes" id="UP000199615">
    <property type="component" value="Unassembled WGS sequence"/>
</dbReference>
<sequence>MTDTFTIGKRLIPRNQLAFVEPYVPTDPSPIQTSRSFQARVVLLNRDSILIEDSVTDFAVANRFLLLPEDQTAINPAIRFGVELFAPGEDFRPSKPFCSRLRWRDLDGNDQSKLLLTSPEMVLELITDGTPLADAPSAGSGQATKSRRSKRPARGKLPAGQPS</sequence>
<keyword evidence="3" id="KW-1185">Reference proteome</keyword>
<feature type="region of interest" description="Disordered" evidence="1">
    <location>
        <begin position="127"/>
        <end position="163"/>
    </location>
</feature>
<dbReference type="AlphaFoldDB" id="A0A1H8SQA1"/>
<reference evidence="3" key="1">
    <citation type="submission" date="2016-10" db="EMBL/GenBank/DDBJ databases">
        <authorList>
            <person name="Varghese N."/>
            <person name="Submissions S."/>
        </authorList>
    </citation>
    <scope>NUCLEOTIDE SEQUENCE [LARGE SCALE GENOMIC DNA]</scope>
    <source>
        <strain evidence="3">DSM 123</strain>
    </source>
</reference>
<proteinExistence type="predicted"/>
<dbReference type="OrthoDB" id="8243365at2"/>
<protein>
    <submittedName>
        <fullName evidence="2">Uncharacterized protein</fullName>
    </submittedName>
</protein>
<dbReference type="EMBL" id="FODT01000005">
    <property type="protein sequence ID" value="SEO80747.1"/>
    <property type="molecule type" value="Genomic_DNA"/>
</dbReference>
<evidence type="ECO:0000256" key="1">
    <source>
        <dbReference type="SAM" id="MobiDB-lite"/>
    </source>
</evidence>